<dbReference type="SMART" id="SM00342">
    <property type="entry name" value="HTH_ARAC"/>
    <property type="match status" value="1"/>
</dbReference>
<dbReference type="GO" id="GO:0003700">
    <property type="term" value="F:DNA-binding transcription factor activity"/>
    <property type="evidence" value="ECO:0007669"/>
    <property type="project" value="InterPro"/>
</dbReference>
<evidence type="ECO:0000313" key="5">
    <source>
        <dbReference type="EMBL" id="REH37781.1"/>
    </source>
</evidence>
<evidence type="ECO:0000313" key="6">
    <source>
        <dbReference type="Proteomes" id="UP000256774"/>
    </source>
</evidence>
<keyword evidence="1" id="KW-0805">Transcription regulation</keyword>
<name>A0A3E0H3Q7_9GAMM</name>
<dbReference type="InterPro" id="IPR009057">
    <property type="entry name" value="Homeodomain-like_sf"/>
</dbReference>
<evidence type="ECO:0000256" key="1">
    <source>
        <dbReference type="ARBA" id="ARBA00023015"/>
    </source>
</evidence>
<accession>A0A3E0H3Q7</accession>
<keyword evidence="3" id="KW-0804">Transcription</keyword>
<feature type="domain" description="HTH araC/xylS-type" evidence="4">
    <location>
        <begin position="249"/>
        <end position="346"/>
    </location>
</feature>
<dbReference type="InterPro" id="IPR032687">
    <property type="entry name" value="AraC-type_N"/>
</dbReference>
<keyword evidence="6" id="KW-1185">Reference proteome</keyword>
<dbReference type="PANTHER" id="PTHR47894:SF1">
    <property type="entry name" value="HTH-TYPE TRANSCRIPTIONAL REGULATOR VQSM"/>
    <property type="match status" value="1"/>
</dbReference>
<dbReference type="Pfam" id="PF12625">
    <property type="entry name" value="Arabinose_bd"/>
    <property type="match status" value="1"/>
</dbReference>
<keyword evidence="2" id="KW-0238">DNA-binding</keyword>
<dbReference type="GO" id="GO:0000976">
    <property type="term" value="F:transcription cis-regulatory region binding"/>
    <property type="evidence" value="ECO:0007669"/>
    <property type="project" value="TreeGrafter"/>
</dbReference>
<dbReference type="InterPro" id="IPR018060">
    <property type="entry name" value="HTH_AraC"/>
</dbReference>
<dbReference type="RefSeq" id="WP_116208390.1">
    <property type="nucleotide sequence ID" value="NZ_QUNR01000003.1"/>
</dbReference>
<evidence type="ECO:0000259" key="4">
    <source>
        <dbReference type="PROSITE" id="PS01124"/>
    </source>
</evidence>
<dbReference type="PANTHER" id="PTHR47894">
    <property type="entry name" value="HTH-TYPE TRANSCRIPTIONAL REGULATOR GADX"/>
    <property type="match status" value="1"/>
</dbReference>
<dbReference type="Pfam" id="PF12833">
    <property type="entry name" value="HTH_18"/>
    <property type="match status" value="1"/>
</dbReference>
<proteinExistence type="predicted"/>
<protein>
    <submittedName>
        <fullName evidence="5">AraC family transcriptional regulator</fullName>
    </submittedName>
</protein>
<comment type="caution">
    <text evidence="5">The sequence shown here is derived from an EMBL/GenBank/DDBJ whole genome shotgun (WGS) entry which is preliminary data.</text>
</comment>
<evidence type="ECO:0000256" key="2">
    <source>
        <dbReference type="ARBA" id="ARBA00023125"/>
    </source>
</evidence>
<dbReference type="AlphaFoldDB" id="A0A3E0H3Q7"/>
<dbReference type="SUPFAM" id="SSF46689">
    <property type="entry name" value="Homeodomain-like"/>
    <property type="match status" value="1"/>
</dbReference>
<gene>
    <name evidence="5" type="ORF">DFR26_1564</name>
</gene>
<sequence length="348" mass="38632">MPSHSPFISNAVIAHYVVSVIDFMAPRGVCAQALLANTGLREVDLRQAPDQPITLVALFELLHNLHTEDPSPTLSFEYGLSLQLSHHGFLGYALQSSQTLGDALQLAHDFAQTRSQIIRFSTHQDADCAIIRLEDHGALEHWYAHVIEALLGCFYSIGNTLLGPIGPNQVTLDLALAEQAHHHVLKHLFGSNVRFNCPVTEISVPISWLDTPLPKSDPQLAALAEARCRDELAHNQQYASFQPQPVFIKTVLSAISQHIASADAQAQVAQSLHMTPRTLHRRLAQHGLQFKMLLDELRQHQAKALLQSRRESLASIALALGYSDQANFVRAFKRWTNQTPGQFLRTLP</sequence>
<dbReference type="Proteomes" id="UP000256774">
    <property type="component" value="Unassembled WGS sequence"/>
</dbReference>
<reference evidence="5 6" key="1">
    <citation type="submission" date="2018-08" db="EMBL/GenBank/DDBJ databases">
        <title>Genomic Encyclopedia of Type Strains, Phase IV (KMG-IV): sequencing the most valuable type-strain genomes for metagenomic binning, comparative biology and taxonomic classification.</title>
        <authorList>
            <person name="Goeker M."/>
        </authorList>
    </citation>
    <scope>NUCLEOTIDE SEQUENCE [LARGE SCALE GENOMIC DNA]</scope>
    <source>
        <strain evidence="5 6">DSM 26022</strain>
    </source>
</reference>
<dbReference type="EMBL" id="QUNR01000003">
    <property type="protein sequence ID" value="REH37781.1"/>
    <property type="molecule type" value="Genomic_DNA"/>
</dbReference>
<dbReference type="Gene3D" id="1.10.10.60">
    <property type="entry name" value="Homeodomain-like"/>
    <property type="match status" value="1"/>
</dbReference>
<dbReference type="GO" id="GO:0005829">
    <property type="term" value="C:cytosol"/>
    <property type="evidence" value="ECO:0007669"/>
    <property type="project" value="TreeGrafter"/>
</dbReference>
<dbReference type="PROSITE" id="PS01124">
    <property type="entry name" value="HTH_ARAC_FAMILY_2"/>
    <property type="match status" value="1"/>
</dbReference>
<dbReference type="OrthoDB" id="5582699at2"/>
<evidence type="ECO:0000256" key="3">
    <source>
        <dbReference type="ARBA" id="ARBA00023163"/>
    </source>
</evidence>
<organism evidence="5 6">
    <name type="scientific">Paraperlucidibaca baekdonensis</name>
    <dbReference type="NCBI Taxonomy" id="748120"/>
    <lineage>
        <taxon>Bacteria</taxon>
        <taxon>Pseudomonadati</taxon>
        <taxon>Pseudomonadota</taxon>
        <taxon>Gammaproteobacteria</taxon>
        <taxon>Moraxellales</taxon>
        <taxon>Moraxellaceae</taxon>
        <taxon>Paraperlucidibaca</taxon>
    </lineage>
</organism>